<dbReference type="Pfam" id="PF18723">
    <property type="entry name" value="HMUDK_hel"/>
    <property type="match status" value="1"/>
</dbReference>
<dbReference type="RefSeq" id="WP_187684726.1">
    <property type="nucleotide sequence ID" value="NZ_AP023396.1"/>
</dbReference>
<dbReference type="KEGG" id="nwl:NWFMUON74_56580"/>
<evidence type="ECO:0000313" key="3">
    <source>
        <dbReference type="Proteomes" id="UP000516173"/>
    </source>
</evidence>
<dbReference type="GeneID" id="80350093"/>
<accession>A0A7G1KTH6</accession>
<organism evidence="2 3">
    <name type="scientific">Nocardia wallacei</name>
    <dbReference type="NCBI Taxonomy" id="480035"/>
    <lineage>
        <taxon>Bacteria</taxon>
        <taxon>Bacillati</taxon>
        <taxon>Actinomycetota</taxon>
        <taxon>Actinomycetes</taxon>
        <taxon>Mycobacteriales</taxon>
        <taxon>Nocardiaceae</taxon>
        <taxon>Nocardia</taxon>
    </lineage>
</organism>
<sequence length="340" mass="39205">MKRPPTPRKGIYEYYWHFASERQRAFERRVSGMQWPWTDDTILQEFKFCNVFRAADRVSQYMIREVCYHAEPCSPEDRLFQITAFRTFSKIETWRSVRDILGHYPTLDDLASGAFTKALDESKQRNGGLYTGAFILCATDAYGQGLKHLNHVELFRHMFLIDGLGDELLKAQSLREVYDLLHRYPLMGDFMSYQTSIDLNYSDLINFSENEFTQAGPGALRGIKKCFEDLGDYTPTNVILWMVEHQQQELKRLGLPFDGLWGRPLHAIDCQGLFCETDKYCRQAAPEIASARKRIKAKFSATPEPIQLFFPPKWGINEKLPTSGVFGDAVVTTSEQTALF</sequence>
<keyword evidence="3" id="KW-1185">Reference proteome</keyword>
<reference evidence="2 3" key="1">
    <citation type="submission" date="2020-08" db="EMBL/GenBank/DDBJ databases">
        <title>Genome Sequencing of Nocardia wallacei strain FMUON74 and assembly.</title>
        <authorList>
            <person name="Toyokawa M."/>
            <person name="Uesaka K."/>
        </authorList>
    </citation>
    <scope>NUCLEOTIDE SEQUENCE [LARGE SCALE GENOMIC DNA]</scope>
    <source>
        <strain evidence="2 3">FMUON74</strain>
    </source>
</reference>
<feature type="domain" description="5-hmdU DNA kinase helical" evidence="1">
    <location>
        <begin position="11"/>
        <end position="289"/>
    </location>
</feature>
<gene>
    <name evidence="2" type="ORF">NWFMUON74_56580</name>
</gene>
<dbReference type="AlphaFoldDB" id="A0A7G1KTH6"/>
<dbReference type="InterPro" id="IPR040684">
    <property type="entry name" value="HMUDK_hel"/>
</dbReference>
<protein>
    <recommendedName>
        <fullName evidence="1">5-hmdU DNA kinase helical domain-containing protein</fullName>
    </recommendedName>
</protein>
<proteinExistence type="predicted"/>
<name>A0A7G1KTH6_9NOCA</name>
<evidence type="ECO:0000259" key="1">
    <source>
        <dbReference type="Pfam" id="PF18723"/>
    </source>
</evidence>
<evidence type="ECO:0000313" key="2">
    <source>
        <dbReference type="EMBL" id="BCK57886.1"/>
    </source>
</evidence>
<dbReference type="Proteomes" id="UP000516173">
    <property type="component" value="Chromosome"/>
</dbReference>
<dbReference type="EMBL" id="AP023396">
    <property type="protein sequence ID" value="BCK57886.1"/>
    <property type="molecule type" value="Genomic_DNA"/>
</dbReference>